<gene>
    <name evidence="1" type="ORF">L1049_001141</name>
</gene>
<reference evidence="1 2" key="1">
    <citation type="journal article" date="2024" name="Plant J.">
        <title>Genome sequences and population genomics reveal climatic adaptation and genomic divergence between two closely related sweetgum species.</title>
        <authorList>
            <person name="Xu W.Q."/>
            <person name="Ren C.Q."/>
            <person name="Zhang X.Y."/>
            <person name="Comes H.P."/>
            <person name="Liu X.H."/>
            <person name="Li Y.G."/>
            <person name="Kettle C.J."/>
            <person name="Jalonen R."/>
            <person name="Gaisberger H."/>
            <person name="Ma Y.Z."/>
            <person name="Qiu Y.X."/>
        </authorList>
    </citation>
    <scope>NUCLEOTIDE SEQUENCE [LARGE SCALE GENOMIC DNA]</scope>
    <source>
        <strain evidence="1">Hangzhou</strain>
    </source>
</reference>
<evidence type="ECO:0000313" key="1">
    <source>
        <dbReference type="EMBL" id="KAK9269370.1"/>
    </source>
</evidence>
<accession>A0AAP0R5B2</accession>
<organism evidence="1 2">
    <name type="scientific">Liquidambar formosana</name>
    <name type="common">Formosan gum</name>
    <dbReference type="NCBI Taxonomy" id="63359"/>
    <lineage>
        <taxon>Eukaryota</taxon>
        <taxon>Viridiplantae</taxon>
        <taxon>Streptophyta</taxon>
        <taxon>Embryophyta</taxon>
        <taxon>Tracheophyta</taxon>
        <taxon>Spermatophyta</taxon>
        <taxon>Magnoliopsida</taxon>
        <taxon>eudicotyledons</taxon>
        <taxon>Gunneridae</taxon>
        <taxon>Pentapetalae</taxon>
        <taxon>Saxifragales</taxon>
        <taxon>Altingiaceae</taxon>
        <taxon>Liquidambar</taxon>
    </lineage>
</organism>
<protein>
    <submittedName>
        <fullName evidence="1">Uncharacterized protein</fullName>
    </submittedName>
</protein>
<name>A0AAP0R5B2_LIQFO</name>
<evidence type="ECO:0000313" key="2">
    <source>
        <dbReference type="Proteomes" id="UP001415857"/>
    </source>
</evidence>
<dbReference type="EMBL" id="JBBPBK010000015">
    <property type="protein sequence ID" value="KAK9269370.1"/>
    <property type="molecule type" value="Genomic_DNA"/>
</dbReference>
<comment type="caution">
    <text evidence="1">The sequence shown here is derived from an EMBL/GenBank/DDBJ whole genome shotgun (WGS) entry which is preliminary data.</text>
</comment>
<dbReference type="Proteomes" id="UP001415857">
    <property type="component" value="Unassembled WGS sequence"/>
</dbReference>
<keyword evidence="2" id="KW-1185">Reference proteome</keyword>
<dbReference type="AlphaFoldDB" id="A0AAP0R5B2"/>
<proteinExistence type="predicted"/>
<sequence length="206" mass="22397">MPCDSSIVECPLQQLHFVICGGRWIAAIQPALRDSSTCLWVCRVDPVVLVRDLKLGGFYSSVGSESGVLVSSLLCLGWFSGELGPFIESTGKLALTNQYLLKIHTCQRRYQGASVKKYNIHHAELTAPLQLPLLHKDGTTPNAAIGKNEKNPTAVQGAPIPLVEKTEFNAQKESPPLADDNKDDGCLKIASNPLQEFIPTEHTSTC</sequence>